<feature type="compositionally biased region" description="Low complexity" evidence="1">
    <location>
        <begin position="210"/>
        <end position="241"/>
    </location>
</feature>
<keyword evidence="2" id="KW-0472">Membrane</keyword>
<feature type="transmembrane region" description="Helical" evidence="2">
    <location>
        <begin position="139"/>
        <end position="161"/>
    </location>
</feature>
<feature type="region of interest" description="Disordered" evidence="1">
    <location>
        <begin position="171"/>
        <end position="246"/>
    </location>
</feature>
<feature type="compositionally biased region" description="Acidic residues" evidence="1">
    <location>
        <begin position="375"/>
        <end position="384"/>
    </location>
</feature>
<protein>
    <submittedName>
        <fullName evidence="3">Uncharacterized protein</fullName>
    </submittedName>
</protein>
<keyword evidence="2" id="KW-0812">Transmembrane</keyword>
<proteinExistence type="predicted"/>
<feature type="region of interest" description="Disordered" evidence="1">
    <location>
        <begin position="353"/>
        <end position="437"/>
    </location>
</feature>
<organism evidence="3 4">
    <name type="scientific">Aulographum hederae CBS 113979</name>
    <dbReference type="NCBI Taxonomy" id="1176131"/>
    <lineage>
        <taxon>Eukaryota</taxon>
        <taxon>Fungi</taxon>
        <taxon>Dikarya</taxon>
        <taxon>Ascomycota</taxon>
        <taxon>Pezizomycotina</taxon>
        <taxon>Dothideomycetes</taxon>
        <taxon>Pleosporomycetidae</taxon>
        <taxon>Aulographales</taxon>
        <taxon>Aulographaceae</taxon>
    </lineage>
</organism>
<evidence type="ECO:0000256" key="2">
    <source>
        <dbReference type="SAM" id="Phobius"/>
    </source>
</evidence>
<feature type="compositionally biased region" description="Basic and acidic residues" evidence="1">
    <location>
        <begin position="426"/>
        <end position="437"/>
    </location>
</feature>
<evidence type="ECO:0000313" key="4">
    <source>
        <dbReference type="Proteomes" id="UP000800041"/>
    </source>
</evidence>
<dbReference type="AlphaFoldDB" id="A0A6G1GW22"/>
<feature type="compositionally biased region" description="Low complexity" evidence="1">
    <location>
        <begin position="24"/>
        <end position="66"/>
    </location>
</feature>
<feature type="region of interest" description="Disordered" evidence="1">
    <location>
        <begin position="1"/>
        <end position="132"/>
    </location>
</feature>
<evidence type="ECO:0000256" key="1">
    <source>
        <dbReference type="SAM" id="MobiDB-lite"/>
    </source>
</evidence>
<gene>
    <name evidence="3" type="ORF">K402DRAFT_394854</name>
</gene>
<accession>A0A6G1GW22</accession>
<feature type="region of interest" description="Disordered" evidence="1">
    <location>
        <begin position="265"/>
        <end position="335"/>
    </location>
</feature>
<feature type="compositionally biased region" description="Polar residues" evidence="1">
    <location>
        <begin position="67"/>
        <end position="79"/>
    </location>
</feature>
<keyword evidence="2" id="KW-1133">Transmembrane helix</keyword>
<evidence type="ECO:0000313" key="3">
    <source>
        <dbReference type="EMBL" id="KAF1985153.1"/>
    </source>
</evidence>
<sequence length="437" mass="44501">MPAQGGPPADFSDRIASFSNQFASSTTESQQESTSPSSSQATSTGSEDVNQTSPSPSPTVAVSTNSAGSVVVSTGTLPTKTDVPPGQTVVKGPSGLTTVPTASASAAAESGFNSNQDSQDSEGSENPPSGGHSFAGPKIAAILGPVAVAIVLASVIAFFCIRRRRRRQRLHQAHASQEMKMHSPGPIGNEANSTSGPYFAHPSTAQPFLAPHSPQPSSSAARAASATSGQGSGSSGSEPSPVMLNTIIPNMGSGYLTGMDTSDAVSLHQASTHTSGPTRPTTASSGPQETQYPGFAYDYENPTGDEPPPPYRPRSVPSLHSRAGSDGFEGVDTAGGDLGMAGTTYLMAAGGGRGVAAGSRSGGARETDGLRSPFDDPDDSDDEDRVSRSDGASAYAGRGWGHGTPRASVDDDARSEVSALTVTTYRDAEEAPRGRRL</sequence>
<reference evidence="3" key="1">
    <citation type="journal article" date="2020" name="Stud. Mycol.">
        <title>101 Dothideomycetes genomes: a test case for predicting lifestyles and emergence of pathogens.</title>
        <authorList>
            <person name="Haridas S."/>
            <person name="Albert R."/>
            <person name="Binder M."/>
            <person name="Bloem J."/>
            <person name="Labutti K."/>
            <person name="Salamov A."/>
            <person name="Andreopoulos B."/>
            <person name="Baker S."/>
            <person name="Barry K."/>
            <person name="Bills G."/>
            <person name="Bluhm B."/>
            <person name="Cannon C."/>
            <person name="Castanera R."/>
            <person name="Culley D."/>
            <person name="Daum C."/>
            <person name="Ezra D."/>
            <person name="Gonzalez J."/>
            <person name="Henrissat B."/>
            <person name="Kuo A."/>
            <person name="Liang C."/>
            <person name="Lipzen A."/>
            <person name="Lutzoni F."/>
            <person name="Magnuson J."/>
            <person name="Mondo S."/>
            <person name="Nolan M."/>
            <person name="Ohm R."/>
            <person name="Pangilinan J."/>
            <person name="Park H.-J."/>
            <person name="Ramirez L."/>
            <person name="Alfaro M."/>
            <person name="Sun H."/>
            <person name="Tritt A."/>
            <person name="Yoshinaga Y."/>
            <person name="Zwiers L.-H."/>
            <person name="Turgeon B."/>
            <person name="Goodwin S."/>
            <person name="Spatafora J."/>
            <person name="Crous P."/>
            <person name="Grigoriev I."/>
        </authorList>
    </citation>
    <scope>NUCLEOTIDE SEQUENCE</scope>
    <source>
        <strain evidence="3">CBS 113979</strain>
    </source>
</reference>
<dbReference type="Proteomes" id="UP000800041">
    <property type="component" value="Unassembled WGS sequence"/>
</dbReference>
<keyword evidence="4" id="KW-1185">Reference proteome</keyword>
<dbReference type="EMBL" id="ML977163">
    <property type="protein sequence ID" value="KAF1985153.1"/>
    <property type="molecule type" value="Genomic_DNA"/>
</dbReference>
<name>A0A6G1GW22_9PEZI</name>
<feature type="compositionally biased region" description="Polar residues" evidence="1">
    <location>
        <begin position="265"/>
        <end position="291"/>
    </location>
</feature>